<evidence type="ECO:0000313" key="3">
    <source>
        <dbReference type="EMBL" id="KAF4393281.1"/>
    </source>
</evidence>
<evidence type="ECO:0000313" key="5">
    <source>
        <dbReference type="Proteomes" id="UP000583929"/>
    </source>
</evidence>
<keyword evidence="5" id="KW-1185">Reference proteome</keyword>
<comment type="caution">
    <text evidence="1">The sequence shown here is derived from an EMBL/GenBank/DDBJ whole genome shotgun (WGS) entry which is preliminary data.</text>
</comment>
<dbReference type="EMBL" id="JAATIQ010000049">
    <property type="protein sequence ID" value="KAF4393281.1"/>
    <property type="molecule type" value="Genomic_DNA"/>
</dbReference>
<dbReference type="AlphaFoldDB" id="A0A7J6DQW2"/>
<evidence type="ECO:0000313" key="4">
    <source>
        <dbReference type="Proteomes" id="UP000525078"/>
    </source>
</evidence>
<name>A0A7J6DQW2_CANSA</name>
<dbReference type="EMBL" id="JAATIP010000444">
    <property type="protein sequence ID" value="KAF4348501.1"/>
    <property type="molecule type" value="Genomic_DNA"/>
</dbReference>
<dbReference type="Proteomes" id="UP000583929">
    <property type="component" value="Unassembled WGS sequence"/>
</dbReference>
<gene>
    <name evidence="1" type="ORF">F8388_007394</name>
    <name evidence="2" type="ORF">F8388_017640</name>
    <name evidence="3" type="ORF">G4B88_002015</name>
</gene>
<evidence type="ECO:0000313" key="2">
    <source>
        <dbReference type="EMBL" id="KAF4350256.1"/>
    </source>
</evidence>
<sequence>MKFTAKTSSSSTLKLDSLSSLIGIRIGSNTKFNSRSFANSERRLPVATKDAAGVLPRARAGMPDNLILVGFPWLRVWLDSQSNGRIWSTDKRRLKPCKGV</sequence>
<dbReference type="EMBL" id="JAATIP010000371">
    <property type="protein sequence ID" value="KAF4350256.1"/>
    <property type="molecule type" value="Genomic_DNA"/>
</dbReference>
<reference evidence="4 5" key="1">
    <citation type="journal article" date="2020" name="bioRxiv">
        <title>Sequence and annotation of 42 cannabis genomes reveals extensive copy number variation in cannabinoid synthesis and pathogen resistance genes.</title>
        <authorList>
            <person name="Mckernan K.J."/>
            <person name="Helbert Y."/>
            <person name="Kane L.T."/>
            <person name="Ebling H."/>
            <person name="Zhang L."/>
            <person name="Liu B."/>
            <person name="Eaton Z."/>
            <person name="Mclaughlin S."/>
            <person name="Kingan S."/>
            <person name="Baybayan P."/>
            <person name="Concepcion G."/>
            <person name="Jordan M."/>
            <person name="Riva A."/>
            <person name="Barbazuk W."/>
            <person name="Harkins T."/>
        </authorList>
    </citation>
    <scope>NUCLEOTIDE SEQUENCE [LARGE SCALE GENOMIC DNA]</scope>
    <source>
        <strain evidence="4 5">cv. Jamaican Lion 4</strain>
        <strain evidence="3">Father</strain>
        <strain evidence="1">Mother</strain>
        <tissue evidence="1">Leaf</tissue>
    </source>
</reference>
<organism evidence="1 4">
    <name type="scientific">Cannabis sativa</name>
    <name type="common">Hemp</name>
    <name type="synonym">Marijuana</name>
    <dbReference type="NCBI Taxonomy" id="3483"/>
    <lineage>
        <taxon>Eukaryota</taxon>
        <taxon>Viridiplantae</taxon>
        <taxon>Streptophyta</taxon>
        <taxon>Embryophyta</taxon>
        <taxon>Tracheophyta</taxon>
        <taxon>Spermatophyta</taxon>
        <taxon>Magnoliopsida</taxon>
        <taxon>eudicotyledons</taxon>
        <taxon>Gunneridae</taxon>
        <taxon>Pentapetalae</taxon>
        <taxon>rosids</taxon>
        <taxon>fabids</taxon>
        <taxon>Rosales</taxon>
        <taxon>Cannabaceae</taxon>
        <taxon>Cannabis</taxon>
    </lineage>
</organism>
<accession>A0A7J6DQW2</accession>
<protein>
    <submittedName>
        <fullName evidence="1">Uncharacterized protein</fullName>
    </submittedName>
</protein>
<evidence type="ECO:0000313" key="1">
    <source>
        <dbReference type="EMBL" id="KAF4348501.1"/>
    </source>
</evidence>
<proteinExistence type="predicted"/>
<dbReference type="Proteomes" id="UP000525078">
    <property type="component" value="Unassembled WGS sequence"/>
</dbReference>